<keyword evidence="5" id="KW-1185">Reference proteome</keyword>
<dbReference type="SMART" id="SM00862">
    <property type="entry name" value="Trans_reg_C"/>
    <property type="match status" value="1"/>
</dbReference>
<dbReference type="InterPro" id="IPR036388">
    <property type="entry name" value="WH-like_DNA-bd_sf"/>
</dbReference>
<comment type="caution">
    <text evidence="4">The sequence shown here is derived from an EMBL/GenBank/DDBJ whole genome shotgun (WGS) entry which is preliminary data.</text>
</comment>
<dbReference type="GO" id="GO:0006355">
    <property type="term" value="P:regulation of DNA-templated transcription"/>
    <property type="evidence" value="ECO:0007669"/>
    <property type="project" value="InterPro"/>
</dbReference>
<dbReference type="Gene3D" id="1.10.10.10">
    <property type="entry name" value="Winged helix-like DNA-binding domain superfamily/Winged helix DNA-binding domain"/>
    <property type="match status" value="1"/>
</dbReference>
<dbReference type="AlphaFoldDB" id="A0A8J3NHP5"/>
<dbReference type="GO" id="GO:0003677">
    <property type="term" value="F:DNA binding"/>
    <property type="evidence" value="ECO:0007669"/>
    <property type="project" value="UniProtKB-UniRule"/>
</dbReference>
<dbReference type="CDD" id="cd00383">
    <property type="entry name" value="trans_reg_C"/>
    <property type="match status" value="1"/>
</dbReference>
<organism evidence="4 5">
    <name type="scientific">Catellatospora bangladeshensis</name>
    <dbReference type="NCBI Taxonomy" id="310355"/>
    <lineage>
        <taxon>Bacteria</taxon>
        <taxon>Bacillati</taxon>
        <taxon>Actinomycetota</taxon>
        <taxon>Actinomycetes</taxon>
        <taxon>Micromonosporales</taxon>
        <taxon>Micromonosporaceae</taxon>
        <taxon>Catellatospora</taxon>
    </lineage>
</organism>
<proteinExistence type="predicted"/>
<evidence type="ECO:0000256" key="2">
    <source>
        <dbReference type="PROSITE-ProRule" id="PRU01091"/>
    </source>
</evidence>
<sequence length="169" mass="18646">MTPDGLDPADELYTLLIAVAPSPAERIRLAERLDGIAPLLLVADLGELRRLIPGPHQAAAAPTMGGDRALVLDSVRSRARCQGREVELTRLELDLLTCLTTAPIRVWSYAELHRAVWHEEGGEQRADVQSLVKRLRRKLHELGTGTTIDAVRGVGLRLSERRQPRVGRS</sequence>
<dbReference type="SUPFAM" id="SSF46894">
    <property type="entry name" value="C-terminal effector domain of the bipartite response regulators"/>
    <property type="match status" value="1"/>
</dbReference>
<gene>
    <name evidence="4" type="ORF">Cba03nite_27960</name>
</gene>
<dbReference type="GO" id="GO:0000160">
    <property type="term" value="P:phosphorelay signal transduction system"/>
    <property type="evidence" value="ECO:0007669"/>
    <property type="project" value="InterPro"/>
</dbReference>
<feature type="domain" description="OmpR/PhoB-type" evidence="3">
    <location>
        <begin position="59"/>
        <end position="160"/>
    </location>
</feature>
<dbReference type="PROSITE" id="PS51755">
    <property type="entry name" value="OMPR_PHOB"/>
    <property type="match status" value="1"/>
</dbReference>
<reference evidence="4 5" key="1">
    <citation type="submission" date="2021-01" db="EMBL/GenBank/DDBJ databases">
        <title>Whole genome shotgun sequence of Catellatospora bangladeshensis NBRC 107357.</title>
        <authorList>
            <person name="Komaki H."/>
            <person name="Tamura T."/>
        </authorList>
    </citation>
    <scope>NUCLEOTIDE SEQUENCE [LARGE SCALE GENOMIC DNA]</scope>
    <source>
        <strain evidence="4 5">NBRC 107357</strain>
    </source>
</reference>
<evidence type="ECO:0000313" key="4">
    <source>
        <dbReference type="EMBL" id="GIF81447.1"/>
    </source>
</evidence>
<dbReference type="Proteomes" id="UP000601223">
    <property type="component" value="Unassembled WGS sequence"/>
</dbReference>
<keyword evidence="1 2" id="KW-0238">DNA-binding</keyword>
<dbReference type="Pfam" id="PF00486">
    <property type="entry name" value="Trans_reg_C"/>
    <property type="match status" value="1"/>
</dbReference>
<evidence type="ECO:0000256" key="1">
    <source>
        <dbReference type="ARBA" id="ARBA00023125"/>
    </source>
</evidence>
<evidence type="ECO:0000259" key="3">
    <source>
        <dbReference type="PROSITE" id="PS51755"/>
    </source>
</evidence>
<evidence type="ECO:0000313" key="5">
    <source>
        <dbReference type="Proteomes" id="UP000601223"/>
    </source>
</evidence>
<dbReference type="EMBL" id="BONF01000014">
    <property type="protein sequence ID" value="GIF81447.1"/>
    <property type="molecule type" value="Genomic_DNA"/>
</dbReference>
<dbReference type="InterPro" id="IPR016032">
    <property type="entry name" value="Sig_transdc_resp-reg_C-effctor"/>
</dbReference>
<feature type="DNA-binding region" description="OmpR/PhoB-type" evidence="2">
    <location>
        <begin position="59"/>
        <end position="160"/>
    </location>
</feature>
<protein>
    <recommendedName>
        <fullName evidence="3">OmpR/PhoB-type domain-containing protein</fullName>
    </recommendedName>
</protein>
<name>A0A8J3NHP5_9ACTN</name>
<accession>A0A8J3NHP5</accession>
<dbReference type="InterPro" id="IPR001867">
    <property type="entry name" value="OmpR/PhoB-type_DNA-bd"/>
</dbReference>